<feature type="region of interest" description="Disordered" evidence="1">
    <location>
        <begin position="53"/>
        <end position="75"/>
    </location>
</feature>
<dbReference type="InParanoid" id="A0A6P7MVD0"/>
<dbReference type="CTD" id="570305"/>
<reference evidence="4" key="1">
    <citation type="submission" date="2025-08" db="UniProtKB">
        <authorList>
            <consortium name="RefSeq"/>
        </authorList>
    </citation>
    <scope>IDENTIFICATION</scope>
</reference>
<dbReference type="InterPro" id="IPR010832">
    <property type="entry name" value="ProSAAS"/>
</dbReference>
<name>A0A6P7MVD0_BETSP</name>
<keyword evidence="3" id="KW-1185">Reference proteome</keyword>
<sequence length="346" mass="39315">MAFLSLLLLSTALIHTAQSLPAGRGGGRGLNVDGVRRQRRDVHNVIPYEDQMMSYPASQGGGGTNSPYYQSDGERGRGLDQALQLLVERDQRRELKEEQRSAYLSALLRLLSEAERTDLVGPDDVQVIEEEQDEEEDQGPAQVFQGHALPDYEETPEAMIMGRPPGAWWGLLDPQVVQSLLDRMEPQLAHSLLERARLGRLQQMGRVSSGLNQEALRRLVVQILSNIGPNNTPVMSPGRRMRRDLSVTAAQPDRSIHRRVRRSLDDIARPLPSNNPPLLRVKRLEDEEDEEKLPHSVTGLQRMKRIDTMATTSMEKLNIGNHWRKRRALNYDHHILIDQILDYMRE</sequence>
<dbReference type="OrthoDB" id="8962476at2759"/>
<dbReference type="AlphaFoldDB" id="A0A6P7MVD0"/>
<evidence type="ECO:0000256" key="2">
    <source>
        <dbReference type="SAM" id="SignalP"/>
    </source>
</evidence>
<organism evidence="3 4">
    <name type="scientific">Betta splendens</name>
    <name type="common">Siamese fighting fish</name>
    <dbReference type="NCBI Taxonomy" id="158456"/>
    <lineage>
        <taxon>Eukaryota</taxon>
        <taxon>Metazoa</taxon>
        <taxon>Chordata</taxon>
        <taxon>Craniata</taxon>
        <taxon>Vertebrata</taxon>
        <taxon>Euteleostomi</taxon>
        <taxon>Actinopterygii</taxon>
        <taxon>Neopterygii</taxon>
        <taxon>Teleostei</taxon>
        <taxon>Neoteleostei</taxon>
        <taxon>Acanthomorphata</taxon>
        <taxon>Anabantaria</taxon>
        <taxon>Anabantiformes</taxon>
        <taxon>Anabantoidei</taxon>
        <taxon>Osphronemidae</taxon>
        <taxon>Betta</taxon>
    </lineage>
</organism>
<dbReference type="GeneID" id="114858190"/>
<dbReference type="Proteomes" id="UP000515150">
    <property type="component" value="Chromosome 7"/>
</dbReference>
<evidence type="ECO:0000313" key="3">
    <source>
        <dbReference type="Proteomes" id="UP000515150"/>
    </source>
</evidence>
<dbReference type="GO" id="GO:0004866">
    <property type="term" value="F:endopeptidase inhibitor activity"/>
    <property type="evidence" value="ECO:0007669"/>
    <property type="project" value="InterPro"/>
</dbReference>
<feature type="chain" id="PRO_5027744794" evidence="2">
    <location>
        <begin position="20"/>
        <end position="346"/>
    </location>
</feature>
<evidence type="ECO:0000256" key="1">
    <source>
        <dbReference type="SAM" id="MobiDB-lite"/>
    </source>
</evidence>
<gene>
    <name evidence="4" type="primary">pcsk1nl</name>
</gene>
<dbReference type="KEGG" id="bspl:114858190"/>
<proteinExistence type="predicted"/>
<evidence type="ECO:0000313" key="4">
    <source>
        <dbReference type="RefSeq" id="XP_029010906.1"/>
    </source>
</evidence>
<keyword evidence="2" id="KW-0732">Signal</keyword>
<protein>
    <submittedName>
        <fullName evidence="4">Proprotein convertase subtilisin/kexin type 1 inhibitor, like isoform X1</fullName>
    </submittedName>
</protein>
<dbReference type="RefSeq" id="XP_029010906.1">
    <property type="nucleotide sequence ID" value="XM_029155073.3"/>
</dbReference>
<accession>A0A6P7MVD0</accession>
<feature type="signal peptide" evidence="2">
    <location>
        <begin position="1"/>
        <end position="19"/>
    </location>
</feature>
<dbReference type="Pfam" id="PF07259">
    <property type="entry name" value="ProSAAS"/>
    <property type="match status" value="1"/>
</dbReference>